<reference evidence="1" key="1">
    <citation type="submission" date="2020-03" db="EMBL/GenBank/DDBJ databases">
        <title>The deep terrestrial virosphere.</title>
        <authorList>
            <person name="Holmfeldt K."/>
            <person name="Nilsson E."/>
            <person name="Simone D."/>
            <person name="Lopez-Fernandez M."/>
            <person name="Wu X."/>
            <person name="de Brujin I."/>
            <person name="Lundin D."/>
            <person name="Andersson A."/>
            <person name="Bertilsson S."/>
            <person name="Dopson M."/>
        </authorList>
    </citation>
    <scope>NUCLEOTIDE SEQUENCE</scope>
    <source>
        <strain evidence="1">TM448A00147</strain>
        <strain evidence="2">TM448B00305</strain>
    </source>
</reference>
<accession>A0A6H1ZBJ0</accession>
<dbReference type="AlphaFoldDB" id="A0A6H1ZBJ0"/>
<dbReference type="EMBL" id="MT143980">
    <property type="protein sequence ID" value="QJA44801.1"/>
    <property type="molecule type" value="Genomic_DNA"/>
</dbReference>
<evidence type="ECO:0000313" key="1">
    <source>
        <dbReference type="EMBL" id="QJA44801.1"/>
    </source>
</evidence>
<sequence length="58" mass="6388">MKLDITSRPLSDMIQADLDTIAYMTATAADKAPAPKPYGYTHHCEWIGDETDRYGVAA</sequence>
<gene>
    <name evidence="1" type="ORF">TM448A00147_0060</name>
    <name evidence="2" type="ORF">TM448B00305_0009</name>
</gene>
<organism evidence="1">
    <name type="scientific">viral metagenome</name>
    <dbReference type="NCBI Taxonomy" id="1070528"/>
    <lineage>
        <taxon>unclassified sequences</taxon>
        <taxon>metagenomes</taxon>
        <taxon>organismal metagenomes</taxon>
    </lineage>
</organism>
<name>A0A6H1ZBJ0_9ZZZZ</name>
<dbReference type="EMBL" id="MT144608">
    <property type="protein sequence ID" value="QJH94888.1"/>
    <property type="molecule type" value="Genomic_DNA"/>
</dbReference>
<proteinExistence type="predicted"/>
<evidence type="ECO:0000313" key="2">
    <source>
        <dbReference type="EMBL" id="QJH94888.1"/>
    </source>
</evidence>
<protein>
    <submittedName>
        <fullName evidence="1">Uncharacterized protein</fullName>
    </submittedName>
</protein>